<keyword evidence="2" id="KW-0812">Transmembrane</keyword>
<proteinExistence type="predicted"/>
<sequence length="137" mass="14644">MDREMEGSLRRMENSKGKGKQEQQKEHGKGLLSLALSVLLGLLLAFSSVLSMGTASLSTGCSVALLLSLALAVTNAYFRAIGSSSGGLLLSFALALSLAMLLTAVGRDNHDAQDDDQEEQSGLHCWLDRLRPEPNLK</sequence>
<dbReference type="AlphaFoldDB" id="A0A182TYA9"/>
<keyword evidence="2" id="KW-1133">Transmembrane helix</keyword>
<dbReference type="VEuPathDB" id="VectorBase:AMEC010519"/>
<dbReference type="EnsemblMetazoa" id="AMEC010519-RA">
    <property type="protein sequence ID" value="AMEC010519-PA"/>
    <property type="gene ID" value="AMEC010519"/>
</dbReference>
<reference evidence="3" key="2">
    <citation type="submission" date="2020-05" db="UniProtKB">
        <authorList>
            <consortium name="EnsemblMetazoa"/>
        </authorList>
    </citation>
    <scope>IDENTIFICATION</scope>
    <source>
        <strain evidence="3">CM1001059</strain>
    </source>
</reference>
<evidence type="ECO:0000256" key="1">
    <source>
        <dbReference type="SAM" id="MobiDB-lite"/>
    </source>
</evidence>
<feature type="transmembrane region" description="Helical" evidence="2">
    <location>
        <begin position="56"/>
        <end position="78"/>
    </location>
</feature>
<dbReference type="Proteomes" id="UP000075902">
    <property type="component" value="Unassembled WGS sequence"/>
</dbReference>
<evidence type="ECO:0000313" key="3">
    <source>
        <dbReference type="EnsemblMetazoa" id="AMEC010519-PA"/>
    </source>
</evidence>
<feature type="region of interest" description="Disordered" evidence="1">
    <location>
        <begin position="1"/>
        <end position="26"/>
    </location>
</feature>
<evidence type="ECO:0000313" key="4">
    <source>
        <dbReference type="Proteomes" id="UP000075902"/>
    </source>
</evidence>
<accession>A0A182TYA9</accession>
<reference evidence="4" key="1">
    <citation type="submission" date="2014-01" db="EMBL/GenBank/DDBJ databases">
        <title>The Genome Sequence of Anopheles melas CM1001059_A (V2).</title>
        <authorList>
            <consortium name="The Broad Institute Genomics Platform"/>
            <person name="Neafsey D.E."/>
            <person name="Besansky N."/>
            <person name="Howell P."/>
            <person name="Walton C."/>
            <person name="Young S.K."/>
            <person name="Zeng Q."/>
            <person name="Gargeya S."/>
            <person name="Fitzgerald M."/>
            <person name="Haas B."/>
            <person name="Abouelleil A."/>
            <person name="Allen A.W."/>
            <person name="Alvarado L."/>
            <person name="Arachchi H.M."/>
            <person name="Berlin A.M."/>
            <person name="Chapman S.B."/>
            <person name="Gainer-Dewar J."/>
            <person name="Goldberg J."/>
            <person name="Griggs A."/>
            <person name="Gujja S."/>
            <person name="Hansen M."/>
            <person name="Howarth C."/>
            <person name="Imamovic A."/>
            <person name="Ireland A."/>
            <person name="Larimer J."/>
            <person name="McCowan C."/>
            <person name="Murphy C."/>
            <person name="Pearson M."/>
            <person name="Poon T.W."/>
            <person name="Priest M."/>
            <person name="Roberts A."/>
            <person name="Saif S."/>
            <person name="Shea T."/>
            <person name="Sisk P."/>
            <person name="Sykes S."/>
            <person name="Wortman J."/>
            <person name="Nusbaum C."/>
            <person name="Birren B."/>
        </authorList>
    </citation>
    <scope>NUCLEOTIDE SEQUENCE [LARGE SCALE GENOMIC DNA]</scope>
    <source>
        <strain evidence="4">CM1001059</strain>
    </source>
</reference>
<keyword evidence="2" id="KW-0472">Membrane</keyword>
<protein>
    <submittedName>
        <fullName evidence="3">Uncharacterized protein</fullName>
    </submittedName>
</protein>
<feature type="transmembrane region" description="Helical" evidence="2">
    <location>
        <begin position="30"/>
        <end position="50"/>
    </location>
</feature>
<keyword evidence="4" id="KW-1185">Reference proteome</keyword>
<evidence type="ECO:0000256" key="2">
    <source>
        <dbReference type="SAM" id="Phobius"/>
    </source>
</evidence>
<organism evidence="3 4">
    <name type="scientific">Anopheles melas</name>
    <dbReference type="NCBI Taxonomy" id="34690"/>
    <lineage>
        <taxon>Eukaryota</taxon>
        <taxon>Metazoa</taxon>
        <taxon>Ecdysozoa</taxon>
        <taxon>Arthropoda</taxon>
        <taxon>Hexapoda</taxon>
        <taxon>Insecta</taxon>
        <taxon>Pterygota</taxon>
        <taxon>Neoptera</taxon>
        <taxon>Endopterygota</taxon>
        <taxon>Diptera</taxon>
        <taxon>Nematocera</taxon>
        <taxon>Culicoidea</taxon>
        <taxon>Culicidae</taxon>
        <taxon>Anophelinae</taxon>
        <taxon>Anopheles</taxon>
    </lineage>
</organism>
<feature type="transmembrane region" description="Helical" evidence="2">
    <location>
        <begin position="85"/>
        <end position="105"/>
    </location>
</feature>
<name>A0A182TYA9_9DIPT</name>